<gene>
    <name evidence="3" type="ORF">Ari01nite_80990</name>
</gene>
<dbReference type="SUPFAM" id="SSF50969">
    <property type="entry name" value="YVTN repeat-like/Quinoprotein amine dehydrogenase"/>
    <property type="match status" value="1"/>
</dbReference>
<evidence type="ECO:0000259" key="2">
    <source>
        <dbReference type="Pfam" id="PF25275"/>
    </source>
</evidence>
<comment type="caution">
    <text evidence="3">The sequence shown here is derived from an EMBL/GenBank/DDBJ whole genome shotgun (WGS) entry which is preliminary data.</text>
</comment>
<evidence type="ECO:0000313" key="3">
    <source>
        <dbReference type="EMBL" id="GIF00635.1"/>
    </source>
</evidence>
<dbReference type="Pfam" id="PF03372">
    <property type="entry name" value="Exo_endo_phos"/>
    <property type="match status" value="1"/>
</dbReference>
<evidence type="ECO:0008006" key="5">
    <source>
        <dbReference type="Google" id="ProtNLM"/>
    </source>
</evidence>
<evidence type="ECO:0000259" key="1">
    <source>
        <dbReference type="Pfam" id="PF03372"/>
    </source>
</evidence>
<feature type="domain" description="Golvesin/Xly CBD-like" evidence="2">
    <location>
        <begin position="821"/>
        <end position="908"/>
    </location>
</feature>
<organism evidence="3 4">
    <name type="scientific">Paractinoplanes rishiriensis</name>
    <dbReference type="NCBI Taxonomy" id="1050105"/>
    <lineage>
        <taxon>Bacteria</taxon>
        <taxon>Bacillati</taxon>
        <taxon>Actinomycetota</taxon>
        <taxon>Actinomycetes</taxon>
        <taxon>Micromonosporales</taxon>
        <taxon>Micromonosporaceae</taxon>
        <taxon>Paractinoplanes</taxon>
    </lineage>
</organism>
<proteinExistence type="predicted"/>
<dbReference type="EMBL" id="BOMV01000087">
    <property type="protein sequence ID" value="GIF00635.1"/>
    <property type="molecule type" value="Genomic_DNA"/>
</dbReference>
<reference evidence="3" key="1">
    <citation type="submission" date="2021-01" db="EMBL/GenBank/DDBJ databases">
        <title>Whole genome shotgun sequence of Actinoplanes rishiriensis NBRC 108556.</title>
        <authorList>
            <person name="Komaki H."/>
            <person name="Tamura T."/>
        </authorList>
    </citation>
    <scope>NUCLEOTIDE SEQUENCE</scope>
    <source>
        <strain evidence="3">NBRC 108556</strain>
    </source>
</reference>
<dbReference type="InterPro" id="IPR011044">
    <property type="entry name" value="Quino_amine_DH_bsu"/>
</dbReference>
<dbReference type="Proteomes" id="UP000636960">
    <property type="component" value="Unassembled WGS sequence"/>
</dbReference>
<accession>A0A919K6N4</accession>
<dbReference type="Pfam" id="PF25275">
    <property type="entry name" value="Golvesin_C"/>
    <property type="match status" value="1"/>
</dbReference>
<feature type="domain" description="Endonuclease/exonuclease/phosphatase" evidence="1">
    <location>
        <begin position="920"/>
        <end position="1194"/>
    </location>
</feature>
<dbReference type="InterPro" id="IPR023346">
    <property type="entry name" value="Lysozyme-like_dom_sf"/>
</dbReference>
<dbReference type="SUPFAM" id="SSF56219">
    <property type="entry name" value="DNase I-like"/>
    <property type="match status" value="1"/>
</dbReference>
<dbReference type="InterPro" id="IPR033803">
    <property type="entry name" value="CBD-like_Golvesin-Xly"/>
</dbReference>
<name>A0A919K6N4_9ACTN</name>
<dbReference type="Gene3D" id="3.60.10.10">
    <property type="entry name" value="Endonuclease/exonuclease/phosphatase"/>
    <property type="match status" value="1"/>
</dbReference>
<dbReference type="AlphaFoldDB" id="A0A919K6N4"/>
<sequence length="1206" mass="129640">MQAVPEKQRTAVLGRGWKSSGDLAWQLSGDADGLHVQTAAEADGYAWRTTATLAEPGIETDLWIGNACVTGSGDRAVVAYAPRTFTNRGVLFDRGAFAAVVDLRTGSVRKLRARVSLAYFNPSCGTGEEAVLTQAGDQDLGRTRLLRLNAATGAVTSKIEVPGQLTSAVPTPGGIVAADAGAVVRVEASGKRRILARTSSVPFRLAADADGGVVYLEQTGKDTTVARRLGRDGGTPATLTTGALSKLDVTSGRGGRVYVTGAATKAEAGTVTLLDAPAGTRVSTEGALAVTGVSADRKEVSARALRTGRTVTLSAVTTAKPEASRDLSPALLGDSTNPADFAERYCSVPRNDPKNQAMQPKPRQVEWAVDQAVRNVLTVYRPDNWKNLGMPAYTPQGMFPPIPLSGGGNVPAQVMLGIAAQESNLWQAARFAVPGVTANPLIGNYYGVDIYNGTEADDWTIRWDKADCGYGVTQVTDGMRLAGREKPGETALPHHQQRAVALDFAANIAAGLRILQSKWNQTRDAGLVLNNGDPSKIENWFYAVWAYNSGFYPESQAAANNGAWGVGWANNPANPKYPANRGSFLETDDYKDDYADAARPQLWPYPEKVMGWAGHPVEVLEAPDTLVIGYRAAWWNGGAVNGPINRHHVRPPQDMFCDFSNNCEFGSTWLPDAPEVIGEPAGPCNHRNSSGKIDLKCWYHKAVGWKVDCALTCGNELVRFDPGYAYQEDGTAYPPSCDLTGLPSGSRVIDNLPNQTPSVRPNCYLSAGNNGDLKFDYITDSHGQYPGKIDTHQLGMGLGGHFWMTNSRQRTAPDGLVFSGTWRFNQAYQGVGRVWVHLPHLHNGTTYAQYAVGTGYGDRIRTISQKGTGNRWVSLGVFPFDGTPQVRLTNVSPTGDGSQRVAFDAVALQPLTSVRTVSTLSWNLAGAAQNDGDFYVVDRLMAEVTQRRPDVLLLNEICDGQFDNLSAKLAQSGWQMHGNFQVTGSGTNPTCFNESGGDLAEGIAVFVRGTVTGTQNYRFRLDNRLVLTPSTEDLGTRGVACSIVRFSTADKDAKVCVTHLETGYPANMSAAYQAQELARVFGPEARQKPFILGGDTNIDTLPANDHIGAVYSEPLGTGEFNEVEQARACIVAKPCEELQGGTDTFLGGGPDAEQKKLDYVFADRWHFAIPVGRVVVNENVGLCGEQRNKPCSDHKLIYSELYLPAG</sequence>
<dbReference type="InterPro" id="IPR005135">
    <property type="entry name" value="Endo/exonuclease/phosphatase"/>
</dbReference>
<dbReference type="InterPro" id="IPR036691">
    <property type="entry name" value="Endo/exonu/phosph_ase_sf"/>
</dbReference>
<dbReference type="GO" id="GO:0003824">
    <property type="term" value="F:catalytic activity"/>
    <property type="evidence" value="ECO:0007669"/>
    <property type="project" value="InterPro"/>
</dbReference>
<protein>
    <recommendedName>
        <fullName evidence="5">Endonuclease/exonuclease/phosphatase domain-containing protein</fullName>
    </recommendedName>
</protein>
<evidence type="ECO:0000313" key="4">
    <source>
        <dbReference type="Proteomes" id="UP000636960"/>
    </source>
</evidence>
<keyword evidence="4" id="KW-1185">Reference proteome</keyword>
<dbReference type="SUPFAM" id="SSF53955">
    <property type="entry name" value="Lysozyme-like"/>
    <property type="match status" value="1"/>
</dbReference>